<reference evidence="1" key="1">
    <citation type="submission" date="2020-07" db="EMBL/GenBank/DDBJ databases">
        <title>Genome sequence and genetic diversity analysis of an under-domesticated orphan crop, white fonio (Digitaria exilis).</title>
        <authorList>
            <person name="Bennetzen J.L."/>
            <person name="Chen S."/>
            <person name="Ma X."/>
            <person name="Wang X."/>
            <person name="Yssel A.E.J."/>
            <person name="Chaluvadi S.R."/>
            <person name="Johnson M."/>
            <person name="Gangashetty P."/>
            <person name="Hamidou F."/>
            <person name="Sanogo M.D."/>
            <person name="Zwaenepoel A."/>
            <person name="Wallace J."/>
            <person name="Van De Peer Y."/>
            <person name="Van Deynze A."/>
        </authorList>
    </citation>
    <scope>NUCLEOTIDE SEQUENCE</scope>
    <source>
        <tissue evidence="1">Leaves</tissue>
    </source>
</reference>
<organism evidence="1 2">
    <name type="scientific">Digitaria exilis</name>
    <dbReference type="NCBI Taxonomy" id="1010633"/>
    <lineage>
        <taxon>Eukaryota</taxon>
        <taxon>Viridiplantae</taxon>
        <taxon>Streptophyta</taxon>
        <taxon>Embryophyta</taxon>
        <taxon>Tracheophyta</taxon>
        <taxon>Spermatophyta</taxon>
        <taxon>Magnoliopsida</taxon>
        <taxon>Liliopsida</taxon>
        <taxon>Poales</taxon>
        <taxon>Poaceae</taxon>
        <taxon>PACMAD clade</taxon>
        <taxon>Panicoideae</taxon>
        <taxon>Panicodae</taxon>
        <taxon>Paniceae</taxon>
        <taxon>Anthephorinae</taxon>
        <taxon>Digitaria</taxon>
    </lineage>
</organism>
<dbReference type="EMBL" id="JACEFO010002173">
    <property type="protein sequence ID" value="KAF8676345.1"/>
    <property type="molecule type" value="Genomic_DNA"/>
</dbReference>
<keyword evidence="2" id="KW-1185">Reference proteome</keyword>
<evidence type="ECO:0000313" key="1">
    <source>
        <dbReference type="EMBL" id="KAF8676345.1"/>
    </source>
</evidence>
<dbReference type="AlphaFoldDB" id="A0A835AXC1"/>
<comment type="caution">
    <text evidence="1">The sequence shown here is derived from an EMBL/GenBank/DDBJ whole genome shotgun (WGS) entry which is preliminary data.</text>
</comment>
<proteinExistence type="predicted"/>
<evidence type="ECO:0000313" key="2">
    <source>
        <dbReference type="Proteomes" id="UP000636709"/>
    </source>
</evidence>
<sequence>MVVAPRHTLASLPNIAGLTYICRNNVILTAIIGQ</sequence>
<name>A0A835AXC1_9POAL</name>
<protein>
    <submittedName>
        <fullName evidence="1">Uncharacterized protein</fullName>
    </submittedName>
</protein>
<gene>
    <name evidence="1" type="ORF">HU200_047069</name>
</gene>
<accession>A0A835AXC1</accession>
<dbReference type="Proteomes" id="UP000636709">
    <property type="component" value="Unassembled WGS sequence"/>
</dbReference>